<protein>
    <submittedName>
        <fullName evidence="3">Methyltransferase domain-containing protein</fullName>
    </submittedName>
</protein>
<evidence type="ECO:0000259" key="2">
    <source>
        <dbReference type="Pfam" id="PF13649"/>
    </source>
</evidence>
<dbReference type="PANTHER" id="PTHR43861">
    <property type="entry name" value="TRANS-ACONITATE 2-METHYLTRANSFERASE-RELATED"/>
    <property type="match status" value="1"/>
</dbReference>
<dbReference type="GO" id="GO:0032259">
    <property type="term" value="P:methylation"/>
    <property type="evidence" value="ECO:0007669"/>
    <property type="project" value="UniProtKB-KW"/>
</dbReference>
<keyword evidence="1" id="KW-0808">Transferase</keyword>
<dbReference type="InterPro" id="IPR041698">
    <property type="entry name" value="Methyltransf_25"/>
</dbReference>
<dbReference type="GO" id="GO:0008168">
    <property type="term" value="F:methyltransferase activity"/>
    <property type="evidence" value="ECO:0007669"/>
    <property type="project" value="UniProtKB-KW"/>
</dbReference>
<dbReference type="Proteomes" id="UP000597459">
    <property type="component" value="Unassembled WGS sequence"/>
</dbReference>
<accession>A0A967B6B6</accession>
<evidence type="ECO:0000256" key="1">
    <source>
        <dbReference type="ARBA" id="ARBA00022679"/>
    </source>
</evidence>
<proteinExistence type="predicted"/>
<dbReference type="CDD" id="cd02440">
    <property type="entry name" value="AdoMet_MTases"/>
    <property type="match status" value="1"/>
</dbReference>
<dbReference type="RefSeq" id="WP_166313038.1">
    <property type="nucleotide sequence ID" value="NZ_WOTH01000003.1"/>
</dbReference>
<keyword evidence="4" id="KW-1185">Reference proteome</keyword>
<organism evidence="3 4">
    <name type="scientific">Acetobacter estunensis</name>
    <dbReference type="NCBI Taxonomy" id="104097"/>
    <lineage>
        <taxon>Bacteria</taxon>
        <taxon>Pseudomonadati</taxon>
        <taxon>Pseudomonadota</taxon>
        <taxon>Alphaproteobacteria</taxon>
        <taxon>Acetobacterales</taxon>
        <taxon>Acetobacteraceae</taxon>
        <taxon>Acetobacter</taxon>
    </lineage>
</organism>
<gene>
    <name evidence="3" type="ORF">GOB87_02880</name>
</gene>
<dbReference type="SUPFAM" id="SSF53335">
    <property type="entry name" value="S-adenosyl-L-methionine-dependent methyltransferases"/>
    <property type="match status" value="1"/>
</dbReference>
<dbReference type="InterPro" id="IPR029063">
    <property type="entry name" value="SAM-dependent_MTases_sf"/>
</dbReference>
<dbReference type="Gene3D" id="3.40.50.150">
    <property type="entry name" value="Vaccinia Virus protein VP39"/>
    <property type="match status" value="1"/>
</dbReference>
<evidence type="ECO:0000313" key="3">
    <source>
        <dbReference type="EMBL" id="NHO52906.1"/>
    </source>
</evidence>
<dbReference type="AlphaFoldDB" id="A0A967B6B6"/>
<dbReference type="EMBL" id="WOTH01000003">
    <property type="protein sequence ID" value="NHO52906.1"/>
    <property type="molecule type" value="Genomic_DNA"/>
</dbReference>
<comment type="caution">
    <text evidence="3">The sequence shown here is derived from an EMBL/GenBank/DDBJ whole genome shotgun (WGS) entry which is preliminary data.</text>
</comment>
<dbReference type="PANTHER" id="PTHR43861:SF3">
    <property type="entry name" value="PUTATIVE (AFU_ORTHOLOGUE AFUA_2G14390)-RELATED"/>
    <property type="match status" value="1"/>
</dbReference>
<dbReference type="Pfam" id="PF13649">
    <property type="entry name" value="Methyltransf_25"/>
    <property type="match status" value="1"/>
</dbReference>
<reference evidence="3" key="1">
    <citation type="submission" date="2019-11" db="EMBL/GenBank/DDBJ databases">
        <title>Description of new Acetobacter species.</title>
        <authorList>
            <person name="Cleenwerck I."/>
            <person name="Sombolestani A.S."/>
        </authorList>
    </citation>
    <scope>NUCLEOTIDE SEQUENCE</scope>
    <source>
        <strain evidence="3">LMG 1626</strain>
    </source>
</reference>
<evidence type="ECO:0000313" key="4">
    <source>
        <dbReference type="Proteomes" id="UP000597459"/>
    </source>
</evidence>
<sequence>MQPDALQKESYSKEARAFDESFLTNPCRRAYDLLGWQAVNALTLPAHARILDVGCGTGRWCERFLDQGHTVTGIENAPGMIATLHAKELGPRFALLAGNMEEVIVPPGSADLVIAIGSIQYCTDQSRIIARLFEWLTPGGQVAVMVDSLVSLVCGCLQTEQPEKAQHVLDTREGAFTSDGVTTRLHLYDRENLKAAFANAGFVDIACRGLVVQGAALGRAGCATAMRADEEAFLSRDAALADHEVMADCGLHLLLTARRP</sequence>
<name>A0A967B6B6_9PROT</name>
<feature type="domain" description="Methyltransferase" evidence="2">
    <location>
        <begin position="50"/>
        <end position="140"/>
    </location>
</feature>
<keyword evidence="3" id="KW-0489">Methyltransferase</keyword>